<geneLocation type="mitochondrion" evidence="1"/>
<dbReference type="AlphaFoldDB" id="C3RYP1"/>
<dbReference type="EMBL" id="EU660574">
    <property type="protein sequence ID" value="ACC86797.1"/>
    <property type="molecule type" value="Genomic_DNA"/>
</dbReference>
<gene>
    <name evidence="1" type="primary">ORF106_2</name>
    <name evidence="1" type="ORF">MeaeMp38</name>
</gene>
<dbReference type="RefSeq" id="YP_002860274.1">
    <property type="nucleotide sequence ID" value="NC_012651.1"/>
</dbReference>
<sequence>MDPLVTKLPFLYPPVLLEIGRQLSFYLLPPPSPFPYRSARSTFPSYTYSVESNFRPRLLAHDFWLQQLCYCSNALPLCELCISRHCVRLTRAHQKDSPERLSRNTI</sequence>
<protein>
    <submittedName>
        <fullName evidence="1">Uncharacterized protein ORF106_2</fullName>
    </submittedName>
</protein>
<name>C3RYP1_9EMBR</name>
<accession>C3RYP1</accession>
<dbReference type="GeneID" id="7804529"/>
<keyword evidence="1" id="KW-0496">Mitochondrion</keyword>
<evidence type="ECO:0000313" key="1">
    <source>
        <dbReference type="EMBL" id="ACC86797.1"/>
    </source>
</evidence>
<proteinExistence type="predicted"/>
<reference evidence="1" key="1">
    <citation type="journal article" date="2009" name="J. Mol. Evol.">
        <title>The complete mitochondrial genome sequence of the hornwort Megaceros aenigmaticus shows a mixed mode of conservative yet dynamic evolution in early land plant mitochondrial genomes.</title>
        <authorList>
            <person name="Li L."/>
            <person name="Wang B."/>
            <person name="Liu Y."/>
            <person name="Qiu Y.L."/>
        </authorList>
    </citation>
    <scope>NUCLEOTIDE SEQUENCE</scope>
</reference>
<organism evidence="1">
    <name type="scientific">Nothoceros aenigmaticus</name>
    <dbReference type="NCBI Taxonomy" id="13813"/>
    <lineage>
        <taxon>Eukaryota</taxon>
        <taxon>Viridiplantae</taxon>
        <taxon>Streptophyta</taxon>
        <taxon>Embryophyta</taxon>
        <taxon>Anthocerotophyta</taxon>
        <taxon>Anthocerotopsida</taxon>
        <taxon>Dendrocerotidae</taxon>
        <taxon>Dendrocerotales</taxon>
        <taxon>Dendrocerotaceae</taxon>
        <taxon>Dendrocerotoideae</taxon>
        <taxon>Nothoceros</taxon>
    </lineage>
</organism>